<sequence>MKCAIDRENEKKDVQDKEEEEKGRGGSNEEEEEMESKVKATTTPTPPKASPLPSPKDIHLFIAPNPTLRKSTHFTYKIKDDFTSRSRVVVSSWAKESDILSKKVVQKPYK</sequence>
<keyword evidence="3" id="KW-1185">Reference proteome</keyword>
<evidence type="ECO:0000256" key="1">
    <source>
        <dbReference type="SAM" id="MobiDB-lite"/>
    </source>
</evidence>
<dbReference type="EMBL" id="JAXCGZ010011470">
    <property type="protein sequence ID" value="KAK7074738.1"/>
    <property type="molecule type" value="Genomic_DNA"/>
</dbReference>
<accession>A0AAN9A4J8</accession>
<proteinExistence type="predicted"/>
<feature type="compositionally biased region" description="Basic and acidic residues" evidence="1">
    <location>
        <begin position="1"/>
        <end position="24"/>
    </location>
</feature>
<organism evidence="2 3">
    <name type="scientific">Halocaridina rubra</name>
    <name type="common">Hawaiian red shrimp</name>
    <dbReference type="NCBI Taxonomy" id="373956"/>
    <lineage>
        <taxon>Eukaryota</taxon>
        <taxon>Metazoa</taxon>
        <taxon>Ecdysozoa</taxon>
        <taxon>Arthropoda</taxon>
        <taxon>Crustacea</taxon>
        <taxon>Multicrustacea</taxon>
        <taxon>Malacostraca</taxon>
        <taxon>Eumalacostraca</taxon>
        <taxon>Eucarida</taxon>
        <taxon>Decapoda</taxon>
        <taxon>Pleocyemata</taxon>
        <taxon>Caridea</taxon>
        <taxon>Atyoidea</taxon>
        <taxon>Atyidae</taxon>
        <taxon>Halocaridina</taxon>
    </lineage>
</organism>
<comment type="caution">
    <text evidence="2">The sequence shown here is derived from an EMBL/GenBank/DDBJ whole genome shotgun (WGS) entry which is preliminary data.</text>
</comment>
<dbReference type="Proteomes" id="UP001381693">
    <property type="component" value="Unassembled WGS sequence"/>
</dbReference>
<evidence type="ECO:0000313" key="2">
    <source>
        <dbReference type="EMBL" id="KAK7074738.1"/>
    </source>
</evidence>
<name>A0AAN9A4J8_HALRR</name>
<feature type="region of interest" description="Disordered" evidence="1">
    <location>
        <begin position="1"/>
        <end position="58"/>
    </location>
</feature>
<feature type="non-terminal residue" evidence="2">
    <location>
        <position position="110"/>
    </location>
</feature>
<evidence type="ECO:0000313" key="3">
    <source>
        <dbReference type="Proteomes" id="UP001381693"/>
    </source>
</evidence>
<dbReference type="AlphaFoldDB" id="A0AAN9A4J8"/>
<protein>
    <submittedName>
        <fullName evidence="2">Uncharacterized protein</fullName>
    </submittedName>
</protein>
<reference evidence="2 3" key="1">
    <citation type="submission" date="2023-11" db="EMBL/GenBank/DDBJ databases">
        <title>Halocaridina rubra genome assembly.</title>
        <authorList>
            <person name="Smith C."/>
        </authorList>
    </citation>
    <scope>NUCLEOTIDE SEQUENCE [LARGE SCALE GENOMIC DNA]</scope>
    <source>
        <strain evidence="2">EP-1</strain>
        <tissue evidence="2">Whole</tissue>
    </source>
</reference>
<gene>
    <name evidence="2" type="ORF">SK128_009423</name>
</gene>
<feature type="compositionally biased region" description="Pro residues" evidence="1">
    <location>
        <begin position="44"/>
        <end position="54"/>
    </location>
</feature>